<organism evidence="1 2">
    <name type="scientific">Okeanomitos corallinicola TIOX110</name>
    <dbReference type="NCBI Taxonomy" id="3133117"/>
    <lineage>
        <taxon>Bacteria</taxon>
        <taxon>Bacillati</taxon>
        <taxon>Cyanobacteriota</taxon>
        <taxon>Cyanophyceae</taxon>
        <taxon>Nostocales</taxon>
        <taxon>Aphanizomenonaceae</taxon>
        <taxon>Okeanomitos</taxon>
    </lineage>
</organism>
<dbReference type="Proteomes" id="UP001483337">
    <property type="component" value="Chromosome"/>
</dbReference>
<dbReference type="EMBL" id="CP150886">
    <property type="protein sequence ID" value="WZB87977.1"/>
    <property type="molecule type" value="Genomic_DNA"/>
</dbReference>
<reference evidence="1 2" key="1">
    <citation type="submission" date="2024-04" db="EMBL/GenBank/DDBJ databases">
        <title>Okeanomitos corallinicola gen. &amp; sp. nov. (Nostocales, Cyanobacteria), a new toxic marine heterocyst-forming cyanobacterium from a coral reef.</title>
        <authorList>
            <person name="Li H."/>
            <person name="Li R."/>
            <person name="Kang J."/>
            <person name="Hii K.S."/>
            <person name="Mohamed H.F."/>
            <person name="Xu X."/>
            <person name="Luo Z."/>
        </authorList>
    </citation>
    <scope>NUCLEOTIDE SEQUENCE [LARGE SCALE GENOMIC DNA]</scope>
    <source>
        <strain evidence="1 2">TIOX110</strain>
    </source>
</reference>
<name>A0ABZ2URH8_9CYAN</name>
<keyword evidence="2" id="KW-1185">Reference proteome</keyword>
<evidence type="ECO:0000313" key="1">
    <source>
        <dbReference type="EMBL" id="WZB87977.1"/>
    </source>
</evidence>
<proteinExistence type="predicted"/>
<sequence>MSSIPTQKHLLSLTHPSIPQPKFWFNQRVCNEWICDDELDGKYGLTIRDYGVVVGMVYRDSWDYYVRWERLGMDAHLPLPHIDCISEEELMLI</sequence>
<dbReference type="RefSeq" id="WP_353930886.1">
    <property type="nucleotide sequence ID" value="NZ_CP150886.1"/>
</dbReference>
<gene>
    <name evidence="1" type="ORF">WJM97_21920</name>
</gene>
<evidence type="ECO:0000313" key="2">
    <source>
        <dbReference type="Proteomes" id="UP001483337"/>
    </source>
</evidence>
<accession>A0ABZ2URH8</accession>
<protein>
    <submittedName>
        <fullName evidence="1">Uncharacterized protein</fullName>
    </submittedName>
</protein>